<dbReference type="GO" id="GO:0003677">
    <property type="term" value="F:DNA binding"/>
    <property type="evidence" value="ECO:0007669"/>
    <property type="project" value="InterPro"/>
</dbReference>
<keyword evidence="2" id="KW-0808">Transferase</keyword>
<dbReference type="STRING" id="410359.Pcal_0748"/>
<dbReference type="Gene3D" id="3.40.50.150">
    <property type="entry name" value="Vaccinia Virus protein VP39"/>
    <property type="match status" value="1"/>
</dbReference>
<dbReference type="PROSITE" id="PS00092">
    <property type="entry name" value="N6_MTASE"/>
    <property type="match status" value="1"/>
</dbReference>
<evidence type="ECO:0000256" key="4">
    <source>
        <dbReference type="ARBA" id="ARBA00022747"/>
    </source>
</evidence>
<name>A3MU57_PYRCJ</name>
<accession>A3MU57</accession>
<organism evidence="6 7">
    <name type="scientific">Pyrobaculum calidifontis (strain DSM 21063 / JCM 11548 / VA1)</name>
    <dbReference type="NCBI Taxonomy" id="410359"/>
    <lineage>
        <taxon>Archaea</taxon>
        <taxon>Thermoproteota</taxon>
        <taxon>Thermoprotei</taxon>
        <taxon>Thermoproteales</taxon>
        <taxon>Thermoproteaceae</taxon>
        <taxon>Pyrobaculum</taxon>
    </lineage>
</organism>
<dbReference type="InterPro" id="IPR029063">
    <property type="entry name" value="SAM-dependent_MTases_sf"/>
</dbReference>
<dbReference type="HOGENOM" id="CLU_540395_0_0_2"/>
<evidence type="ECO:0000256" key="3">
    <source>
        <dbReference type="ARBA" id="ARBA00022691"/>
    </source>
</evidence>
<keyword evidence="1 6" id="KW-0489">Methyltransferase</keyword>
<keyword evidence="4" id="KW-0680">Restriction system</keyword>
<dbReference type="EMBL" id="CP000561">
    <property type="protein sequence ID" value="ABO08174.1"/>
    <property type="molecule type" value="Genomic_DNA"/>
</dbReference>
<dbReference type="SUPFAM" id="SSF53335">
    <property type="entry name" value="S-adenosyl-L-methionine-dependent methyltransferases"/>
    <property type="match status" value="1"/>
</dbReference>
<dbReference type="GO" id="GO:0009007">
    <property type="term" value="F:site-specific DNA-methyltransferase (adenine-specific) activity"/>
    <property type="evidence" value="ECO:0007669"/>
    <property type="project" value="UniProtKB-EC"/>
</dbReference>
<feature type="domain" description="DNA methylase adenine-specific" evidence="5">
    <location>
        <begin position="117"/>
        <end position="377"/>
    </location>
</feature>
<reference evidence="6" key="1">
    <citation type="submission" date="2007-02" db="EMBL/GenBank/DDBJ databases">
        <title>Complete sequence of Pyrobaculum calidifontis JCM 11548.</title>
        <authorList>
            <consortium name="US DOE Joint Genome Institute"/>
            <person name="Copeland A."/>
            <person name="Lucas S."/>
            <person name="Lapidus A."/>
            <person name="Barry K."/>
            <person name="Glavina del Rio T."/>
            <person name="Dalin E."/>
            <person name="Tice H."/>
            <person name="Pitluck S."/>
            <person name="Chain P."/>
            <person name="Malfatti S."/>
            <person name="Shin M."/>
            <person name="Vergez L."/>
            <person name="Schmutz J."/>
            <person name="Larimer F."/>
            <person name="Land M."/>
            <person name="Hauser L."/>
            <person name="Kyrpides N."/>
            <person name="Mikhailova N."/>
            <person name="Cozen A.E."/>
            <person name="Fitz-Gibbon S.T."/>
            <person name="House C.H."/>
            <person name="Saltikov C."/>
            <person name="Lowe T.M."/>
            <person name="Richardson P."/>
        </authorList>
    </citation>
    <scope>NUCLEOTIDE SEQUENCE [LARGE SCALE GENOMIC DNA]</scope>
    <source>
        <strain evidence="6">JCM 11548</strain>
    </source>
</reference>
<sequence length="504" mass="58935">MPRNDAELRNFLKLLLKEQIYTFTMKLLFYLVLQSIDADMATKLQESIKPIENAQDPEYFKNIANELFNYAISKTGDFEEIFGVNTVDRLPFMLTSLPKLKEIVRYLNQIKWSDISVDVIGRVFEGLIYEERRHLLGQHYTDTKIVDLILTGVFKKYGKPDKLLDPACGSGTFLVRALNYWKIFYSTELDKLKMPIYEYVEGVDIDRLASMLAKINLYIQALEKIKEGYKYVPKICHDDFFKINLSSDYAYVVANPPYTKQVEMALAFYDKQYKENLLNYVKDIENWDERASIYAYFLVRGGKLLRKNGRLGFIVENSWLNAEYGAPLKKWLFKNFSVEYVIESLVERWFEDAAVITNIIIAEMTAQSNYDVRFVFLKKSLRELIGDPPPANDFMANMQYYKRIMELYYEFDNCTVAKNKELNICENEKHRVVTVKKDFIEKIETKIGRLGILRGPKLYLNLVENFVNNNDNRLILLGEIIDIRRGLTTNADDIFYLPSSIGNM</sequence>
<dbReference type="InterPro" id="IPR003356">
    <property type="entry name" value="DNA_methylase_A-5"/>
</dbReference>
<evidence type="ECO:0000256" key="1">
    <source>
        <dbReference type="ARBA" id="ARBA00022603"/>
    </source>
</evidence>
<dbReference type="InterPro" id="IPR050953">
    <property type="entry name" value="N4_N6_ade-DNA_methylase"/>
</dbReference>
<dbReference type="PANTHER" id="PTHR33841">
    <property type="entry name" value="DNA METHYLTRANSFERASE YEEA-RELATED"/>
    <property type="match status" value="1"/>
</dbReference>
<evidence type="ECO:0000313" key="7">
    <source>
        <dbReference type="Proteomes" id="UP000001431"/>
    </source>
</evidence>
<dbReference type="PANTHER" id="PTHR33841:SF5">
    <property type="entry name" value="DNA METHYLASE (MODIFICATION METHYLASE) (METHYLTRANSFERASE)-RELATED"/>
    <property type="match status" value="1"/>
</dbReference>
<dbReference type="Pfam" id="PF02384">
    <property type="entry name" value="N6_Mtase"/>
    <property type="match status" value="1"/>
</dbReference>
<gene>
    <name evidence="6" type="ordered locus">Pcal_0748</name>
</gene>
<dbReference type="REBASE" id="14842">
    <property type="entry name" value="PcaJCMORF748P"/>
</dbReference>
<dbReference type="GO" id="GO:0032259">
    <property type="term" value="P:methylation"/>
    <property type="evidence" value="ECO:0007669"/>
    <property type="project" value="UniProtKB-KW"/>
</dbReference>
<dbReference type="KEGG" id="pcl:Pcal_0748"/>
<dbReference type="GO" id="GO:0009307">
    <property type="term" value="P:DNA restriction-modification system"/>
    <property type="evidence" value="ECO:0007669"/>
    <property type="project" value="UniProtKB-KW"/>
</dbReference>
<evidence type="ECO:0000259" key="5">
    <source>
        <dbReference type="Pfam" id="PF02384"/>
    </source>
</evidence>
<dbReference type="GO" id="GO:0008170">
    <property type="term" value="F:N-methyltransferase activity"/>
    <property type="evidence" value="ECO:0007669"/>
    <property type="project" value="InterPro"/>
</dbReference>
<dbReference type="PRINTS" id="PR00507">
    <property type="entry name" value="N12N6MTFRASE"/>
</dbReference>
<evidence type="ECO:0000256" key="2">
    <source>
        <dbReference type="ARBA" id="ARBA00022679"/>
    </source>
</evidence>
<evidence type="ECO:0000313" key="6">
    <source>
        <dbReference type="EMBL" id="ABO08174.1"/>
    </source>
</evidence>
<dbReference type="AlphaFoldDB" id="A3MU57"/>
<proteinExistence type="predicted"/>
<protein>
    <submittedName>
        <fullName evidence="6">N-6 DNA methylase</fullName>
    </submittedName>
</protein>
<dbReference type="eggNOG" id="arCOG02632">
    <property type="taxonomic scope" value="Archaea"/>
</dbReference>
<keyword evidence="3" id="KW-0949">S-adenosyl-L-methionine</keyword>
<dbReference type="InterPro" id="IPR002052">
    <property type="entry name" value="DNA_methylase_N6_adenine_CS"/>
</dbReference>
<keyword evidence="7" id="KW-1185">Reference proteome</keyword>
<dbReference type="Proteomes" id="UP000001431">
    <property type="component" value="Chromosome"/>
</dbReference>